<dbReference type="Pfam" id="PF00563">
    <property type="entry name" value="EAL"/>
    <property type="match status" value="1"/>
</dbReference>
<dbReference type="InterPro" id="IPR001633">
    <property type="entry name" value="EAL_dom"/>
</dbReference>
<evidence type="ECO:0000259" key="6">
    <source>
        <dbReference type="PROSITE" id="PS50883"/>
    </source>
</evidence>
<dbReference type="Proteomes" id="UP000501379">
    <property type="component" value="Chromosome"/>
</dbReference>
<dbReference type="AlphaFoldDB" id="A0A6M8FMF8"/>
<dbReference type="InterPro" id="IPR029787">
    <property type="entry name" value="Nucleotide_cyclase"/>
</dbReference>
<dbReference type="CDD" id="cd19920">
    <property type="entry name" value="REC_PA4781-like"/>
    <property type="match status" value="1"/>
</dbReference>
<dbReference type="SMART" id="SM00091">
    <property type="entry name" value="PAS"/>
    <property type="match status" value="1"/>
</dbReference>
<dbReference type="Pfam" id="PF00072">
    <property type="entry name" value="Response_reg"/>
    <property type="match status" value="1"/>
</dbReference>
<dbReference type="Gene3D" id="3.40.50.2300">
    <property type="match status" value="1"/>
</dbReference>
<dbReference type="RefSeq" id="WP_173203129.1">
    <property type="nucleotide sequence ID" value="NZ_CP053697.2"/>
</dbReference>
<dbReference type="PANTHER" id="PTHR44757">
    <property type="entry name" value="DIGUANYLATE CYCLASE DGCP"/>
    <property type="match status" value="1"/>
</dbReference>
<dbReference type="PANTHER" id="PTHR44757:SF2">
    <property type="entry name" value="BIOFILM ARCHITECTURE MAINTENANCE PROTEIN MBAA"/>
    <property type="match status" value="1"/>
</dbReference>
<evidence type="ECO:0000256" key="3">
    <source>
        <dbReference type="PROSITE-ProRule" id="PRU00169"/>
    </source>
</evidence>
<feature type="domain" description="Response regulatory" evidence="4">
    <location>
        <begin position="6"/>
        <end position="122"/>
    </location>
</feature>
<dbReference type="PROSITE" id="PS50110">
    <property type="entry name" value="RESPONSE_REGULATORY"/>
    <property type="match status" value="1"/>
</dbReference>
<dbReference type="EC" id="3.1.4.52" evidence="1"/>
<dbReference type="SUPFAM" id="SSF52172">
    <property type="entry name" value="CheY-like"/>
    <property type="match status" value="1"/>
</dbReference>
<name>A0A6M8FMF8_9GAMM</name>
<evidence type="ECO:0000259" key="7">
    <source>
        <dbReference type="PROSITE" id="PS50887"/>
    </source>
</evidence>
<proteinExistence type="predicted"/>
<dbReference type="PROSITE" id="PS50883">
    <property type="entry name" value="EAL"/>
    <property type="match status" value="1"/>
</dbReference>
<dbReference type="InterPro" id="IPR000014">
    <property type="entry name" value="PAS"/>
</dbReference>
<dbReference type="EMBL" id="CP053697">
    <property type="protein sequence ID" value="QKE61898.1"/>
    <property type="molecule type" value="Genomic_DNA"/>
</dbReference>
<dbReference type="GO" id="GO:0000160">
    <property type="term" value="P:phosphorelay signal transduction system"/>
    <property type="evidence" value="ECO:0007669"/>
    <property type="project" value="InterPro"/>
</dbReference>
<keyword evidence="9" id="KW-1185">Reference proteome</keyword>
<evidence type="ECO:0000256" key="1">
    <source>
        <dbReference type="ARBA" id="ARBA00012282"/>
    </source>
</evidence>
<keyword evidence="3" id="KW-0597">Phosphoprotein</keyword>
<dbReference type="PROSITE" id="PS50112">
    <property type="entry name" value="PAS"/>
    <property type="match status" value="1"/>
</dbReference>
<dbReference type="SUPFAM" id="SSF141868">
    <property type="entry name" value="EAL domain-like"/>
    <property type="match status" value="1"/>
</dbReference>
<dbReference type="KEGG" id="pcam:HNE05_00460"/>
<dbReference type="NCBIfam" id="TIGR00229">
    <property type="entry name" value="sensory_box"/>
    <property type="match status" value="1"/>
</dbReference>
<feature type="domain" description="PAS" evidence="5">
    <location>
        <begin position="145"/>
        <end position="189"/>
    </location>
</feature>
<dbReference type="SUPFAM" id="SSF55785">
    <property type="entry name" value="PYP-like sensor domain (PAS domain)"/>
    <property type="match status" value="1"/>
</dbReference>
<dbReference type="CDD" id="cd01948">
    <property type="entry name" value="EAL"/>
    <property type="match status" value="1"/>
</dbReference>
<gene>
    <name evidence="8" type="ORF">HNE05_00460</name>
</gene>
<dbReference type="InterPro" id="IPR052155">
    <property type="entry name" value="Biofilm_reg_signaling"/>
</dbReference>
<dbReference type="InterPro" id="IPR001789">
    <property type="entry name" value="Sig_transdc_resp-reg_receiver"/>
</dbReference>
<feature type="modified residue" description="4-aspartylphosphate" evidence="3">
    <location>
        <position position="55"/>
    </location>
</feature>
<dbReference type="NCBIfam" id="TIGR00254">
    <property type="entry name" value="GGDEF"/>
    <property type="match status" value="1"/>
</dbReference>
<dbReference type="CDD" id="cd00130">
    <property type="entry name" value="PAS"/>
    <property type="match status" value="1"/>
</dbReference>
<dbReference type="SUPFAM" id="SSF55073">
    <property type="entry name" value="Nucleotide cyclase"/>
    <property type="match status" value="1"/>
</dbReference>
<evidence type="ECO:0000256" key="2">
    <source>
        <dbReference type="ARBA" id="ARBA00022636"/>
    </source>
</evidence>
<dbReference type="InterPro" id="IPR000160">
    <property type="entry name" value="GGDEF_dom"/>
</dbReference>
<organism evidence="8 9">
    <name type="scientific">Aquipseudomonas campi</name>
    <dbReference type="NCBI Taxonomy" id="2731681"/>
    <lineage>
        <taxon>Bacteria</taxon>
        <taxon>Pseudomonadati</taxon>
        <taxon>Pseudomonadota</taxon>
        <taxon>Gammaproteobacteria</taxon>
        <taxon>Pseudomonadales</taxon>
        <taxon>Pseudomonadaceae</taxon>
        <taxon>Aquipseudomonas</taxon>
    </lineage>
</organism>
<evidence type="ECO:0000259" key="4">
    <source>
        <dbReference type="PROSITE" id="PS50110"/>
    </source>
</evidence>
<reference evidence="8" key="1">
    <citation type="submission" date="2020-07" db="EMBL/GenBank/DDBJ databases">
        <title>Nitrate ammonifying Pseudomonas campi sp. nov. isolated from German agricultural grassland.</title>
        <authorList>
            <person name="Timsy T."/>
            <person name="Ulrich A."/>
            <person name="Spanner T."/>
            <person name="Foesel B."/>
            <person name="Kolb S."/>
            <person name="Horn M.A."/>
            <person name="Behrendt U."/>
        </authorList>
    </citation>
    <scope>NUCLEOTIDE SEQUENCE</scope>
    <source>
        <strain evidence="8">S1-A32-2</strain>
    </source>
</reference>
<dbReference type="InterPro" id="IPR011006">
    <property type="entry name" value="CheY-like_superfamily"/>
</dbReference>
<dbReference type="SMART" id="SM00267">
    <property type="entry name" value="GGDEF"/>
    <property type="match status" value="1"/>
</dbReference>
<feature type="domain" description="GGDEF" evidence="7">
    <location>
        <begin position="307"/>
        <end position="440"/>
    </location>
</feature>
<dbReference type="PROSITE" id="PS50887">
    <property type="entry name" value="GGDEF"/>
    <property type="match status" value="1"/>
</dbReference>
<evidence type="ECO:0000259" key="5">
    <source>
        <dbReference type="PROSITE" id="PS50112"/>
    </source>
</evidence>
<protein>
    <recommendedName>
        <fullName evidence="1">cyclic-guanylate-specific phosphodiesterase</fullName>
        <ecNumber evidence="1">3.1.4.52</ecNumber>
    </recommendedName>
</protein>
<keyword evidence="2" id="KW-0973">c-di-GMP</keyword>
<dbReference type="Pfam" id="PF13188">
    <property type="entry name" value="PAS_8"/>
    <property type="match status" value="1"/>
</dbReference>
<dbReference type="Pfam" id="PF00990">
    <property type="entry name" value="GGDEF"/>
    <property type="match status" value="1"/>
</dbReference>
<evidence type="ECO:0000313" key="9">
    <source>
        <dbReference type="Proteomes" id="UP000501379"/>
    </source>
</evidence>
<dbReference type="SMART" id="SM00052">
    <property type="entry name" value="EAL"/>
    <property type="match status" value="1"/>
</dbReference>
<dbReference type="CDD" id="cd01949">
    <property type="entry name" value="GGDEF"/>
    <property type="match status" value="1"/>
</dbReference>
<evidence type="ECO:0000313" key="8">
    <source>
        <dbReference type="EMBL" id="QKE61898.1"/>
    </source>
</evidence>
<dbReference type="InterPro" id="IPR035965">
    <property type="entry name" value="PAS-like_dom_sf"/>
</dbReference>
<dbReference type="Gene3D" id="3.30.70.270">
    <property type="match status" value="1"/>
</dbReference>
<dbReference type="InterPro" id="IPR043128">
    <property type="entry name" value="Rev_trsase/Diguanyl_cyclase"/>
</dbReference>
<sequence length="719" mass="79053">MTDKGTILIVDDTLASLRLLADTLKQEGYRVRAAASGELALRSAEAAPPDLVLLDVRMPGIDGFETCRRFKANPLTCNIPLIFLSAVTESDDKIRGFELGAVDFLSKPFDRGELLARVATHLKLYQLSSRLESLVEQRTLALGESEARFRSMIEQAPEAIFLFDVDLQHFVEVNRKAEQLTGRSREELLAGDIASLYGDLPQLDGLPASQTIRLNHDAALAGEEVVFERQLRHADGHGVQCEMRLVMLPGTAHRLLRASYIDISARKAAEARINYLAHHDVLTGLANQYSLQQQLQQRIAAAPLSAAMFAVLVLDLDAFKLINEVRGHQVGDRLLTEVGHRLQALVAGHGLAARQGGDEFIVILDGLPTKESVAAFTQRIAGAIAMPYVLDEAEILISASIGVCLFPDDGTDHFELISKADMAMYLAKSQGGQRYAFFDESLKQQLLNRVQVEADLRTAIKENQFILYYQPQVDLAKGRVTGLEALIRWQHPEKGLIPPNAFIPIAEQTGLITTLDTWSLREACRQLKEWQAAGLADVTVSVNLSAQQFQDSELLPLVATVLSETGLRPEHLDLEITESCAMSSPACAISIMQALTELGVSISIDDFGTGYSSLAYLKQFPIETLKIDRSFVMNIESDDKVASLCDSIAHLAHRLGLRVVAEGVETEEQLKFLVSSACDSVQGYFFSKPLPVASVLQFAHSFAWQQVGQPVTYFALDSK</sequence>
<dbReference type="GO" id="GO:0071111">
    <property type="term" value="F:cyclic-guanylate-specific phosphodiesterase activity"/>
    <property type="evidence" value="ECO:0007669"/>
    <property type="project" value="UniProtKB-EC"/>
</dbReference>
<feature type="domain" description="EAL" evidence="6">
    <location>
        <begin position="449"/>
        <end position="703"/>
    </location>
</feature>
<accession>A0A6M8FMF8</accession>
<dbReference type="FunFam" id="3.20.20.450:FF:000001">
    <property type="entry name" value="Cyclic di-GMP phosphodiesterase yahA"/>
    <property type="match status" value="1"/>
</dbReference>
<dbReference type="Gene3D" id="3.20.20.450">
    <property type="entry name" value="EAL domain"/>
    <property type="match status" value="1"/>
</dbReference>
<dbReference type="SMART" id="SM00448">
    <property type="entry name" value="REC"/>
    <property type="match status" value="1"/>
</dbReference>
<dbReference type="InterPro" id="IPR035919">
    <property type="entry name" value="EAL_sf"/>
</dbReference>
<dbReference type="Gene3D" id="3.30.450.20">
    <property type="entry name" value="PAS domain"/>
    <property type="match status" value="1"/>
</dbReference>